<accession>A0A5N7C9S3</accession>
<name>A0A5N7C9S3_PETAA</name>
<evidence type="ECO:0000313" key="1">
    <source>
        <dbReference type="EMBL" id="KAE8390333.1"/>
    </source>
</evidence>
<sequence length="73" mass="8580">MELRIEADKRFNPLVWFLANQGGEWRVYGCVSNGKVVRVIDLWHGSVDSLYKIFWFFKILPKRVVFVSGRCDS</sequence>
<reference evidence="1" key="1">
    <citation type="submission" date="2019-04" db="EMBL/GenBank/DDBJ databases">
        <title>Friends and foes A comparative genomics studyof 23 Aspergillus species from section Flavi.</title>
        <authorList>
            <consortium name="DOE Joint Genome Institute"/>
            <person name="Kjaerbolling I."/>
            <person name="Vesth T."/>
            <person name="Frisvad J.C."/>
            <person name="Nybo J.L."/>
            <person name="Theobald S."/>
            <person name="Kildgaard S."/>
            <person name="Isbrandt T."/>
            <person name="Kuo A."/>
            <person name="Sato A."/>
            <person name="Lyhne E.K."/>
            <person name="Kogle M.E."/>
            <person name="Wiebenga A."/>
            <person name="Kun R.S."/>
            <person name="Lubbers R.J."/>
            <person name="Makela M.R."/>
            <person name="Barry K."/>
            <person name="Chovatia M."/>
            <person name="Clum A."/>
            <person name="Daum C."/>
            <person name="Haridas S."/>
            <person name="He G."/>
            <person name="LaButti K."/>
            <person name="Lipzen A."/>
            <person name="Mondo S."/>
            <person name="Riley R."/>
            <person name="Salamov A."/>
            <person name="Simmons B.A."/>
            <person name="Magnuson J.K."/>
            <person name="Henrissat B."/>
            <person name="Mortensen U.H."/>
            <person name="Larsen T.O."/>
            <person name="Devries R.P."/>
            <person name="Grigoriev I.V."/>
            <person name="Machida M."/>
            <person name="Baker S.E."/>
            <person name="Andersen M.R."/>
        </authorList>
    </citation>
    <scope>NUCLEOTIDE SEQUENCE [LARGE SCALE GENOMIC DNA]</scope>
    <source>
        <strain evidence="1">IBT 14317</strain>
    </source>
</reference>
<gene>
    <name evidence="1" type="ORF">BDV23DRAFT_155524</name>
</gene>
<dbReference type="AlphaFoldDB" id="A0A5N7C9S3"/>
<organism evidence="1">
    <name type="scientific">Petromyces alliaceus</name>
    <name type="common">Aspergillus alliaceus</name>
    <dbReference type="NCBI Taxonomy" id="209559"/>
    <lineage>
        <taxon>Eukaryota</taxon>
        <taxon>Fungi</taxon>
        <taxon>Dikarya</taxon>
        <taxon>Ascomycota</taxon>
        <taxon>Pezizomycotina</taxon>
        <taxon>Eurotiomycetes</taxon>
        <taxon>Eurotiomycetidae</taxon>
        <taxon>Eurotiales</taxon>
        <taxon>Aspergillaceae</taxon>
        <taxon>Aspergillus</taxon>
        <taxon>Aspergillus subgen. Circumdati</taxon>
    </lineage>
</organism>
<dbReference type="EMBL" id="ML735256">
    <property type="protein sequence ID" value="KAE8390333.1"/>
    <property type="molecule type" value="Genomic_DNA"/>
</dbReference>
<protein>
    <submittedName>
        <fullName evidence="1">Uncharacterized protein</fullName>
    </submittedName>
</protein>
<dbReference type="Proteomes" id="UP000326877">
    <property type="component" value="Unassembled WGS sequence"/>
</dbReference>
<proteinExistence type="predicted"/>
<dbReference type="OrthoDB" id="3538597at2759"/>